<dbReference type="OrthoDB" id="9763676at2"/>
<evidence type="ECO:0000313" key="1">
    <source>
        <dbReference type="EMBL" id="QGZ64372.1"/>
    </source>
</evidence>
<reference evidence="1 2" key="1">
    <citation type="submission" date="2019-12" db="EMBL/GenBank/DDBJ databases">
        <title>Paraburkholderia acidiphila 7Q-K02 sp. nov and Paraburkholderia acidisoli DHF22 sp. nov., two strains isolated from forest soil.</title>
        <authorList>
            <person name="Gao Z."/>
            <person name="Qiu L."/>
        </authorList>
    </citation>
    <scope>NUCLEOTIDE SEQUENCE [LARGE SCALE GENOMIC DNA]</scope>
    <source>
        <strain evidence="1 2">DHF22</strain>
    </source>
</reference>
<proteinExistence type="predicted"/>
<keyword evidence="2" id="KW-1185">Reference proteome</keyword>
<evidence type="ECO:0000313" key="2">
    <source>
        <dbReference type="Proteomes" id="UP000433577"/>
    </source>
</evidence>
<dbReference type="RefSeq" id="WP_158953734.1">
    <property type="nucleotide sequence ID" value="NZ_CP046914.1"/>
</dbReference>
<organism evidence="1 2">
    <name type="scientific">Paraburkholderia acidisoli</name>
    <dbReference type="NCBI Taxonomy" id="2571748"/>
    <lineage>
        <taxon>Bacteria</taxon>
        <taxon>Pseudomonadati</taxon>
        <taxon>Pseudomonadota</taxon>
        <taxon>Betaproteobacteria</taxon>
        <taxon>Burkholderiales</taxon>
        <taxon>Burkholderiaceae</taxon>
        <taxon>Paraburkholderia</taxon>
    </lineage>
</organism>
<protein>
    <submittedName>
        <fullName evidence="1">Uncharacterized protein</fullName>
    </submittedName>
</protein>
<gene>
    <name evidence="1" type="ORF">FAZ98_21875</name>
</gene>
<sequence>MDPELPDYYSRELQYMKSLFGEFVQQHQKVSARLGGLPSGEVGDPHVERLLQGAAFINADVQMLIDRATDPFTLRQLQCIHPNFVAPLPSMAVVQFHPADRTGQGADGLTLPKGTQLLSRAAEGYGSMYGCGECFFHEYKGVCSR</sequence>
<dbReference type="Proteomes" id="UP000433577">
    <property type="component" value="Chromosome 2"/>
</dbReference>
<dbReference type="EMBL" id="CP046914">
    <property type="protein sequence ID" value="QGZ64372.1"/>
    <property type="molecule type" value="Genomic_DNA"/>
</dbReference>
<dbReference type="Pfam" id="PF05947">
    <property type="entry name" value="T6SS_TssF"/>
    <property type="match status" value="1"/>
</dbReference>
<accession>A0A7Z2JGB0</accession>
<dbReference type="InterPro" id="IPR010272">
    <property type="entry name" value="T6SS_TssF"/>
</dbReference>
<dbReference type="PANTHER" id="PTHR35370:SF1">
    <property type="entry name" value="TYPE VI SECRETION SYSTEM COMPONENT TSSF1"/>
    <property type="match status" value="1"/>
</dbReference>
<dbReference type="PANTHER" id="PTHR35370">
    <property type="entry name" value="CYTOPLASMIC PROTEIN-RELATED-RELATED"/>
    <property type="match status" value="1"/>
</dbReference>
<dbReference type="KEGG" id="pacs:FAZ98_21875"/>
<dbReference type="AlphaFoldDB" id="A0A7Z2JGB0"/>
<name>A0A7Z2JGB0_9BURK</name>